<dbReference type="EMBL" id="CAXAMM010006469">
    <property type="protein sequence ID" value="CAK9011168.1"/>
    <property type="molecule type" value="Genomic_DNA"/>
</dbReference>
<evidence type="ECO:0000256" key="1">
    <source>
        <dbReference type="SAM" id="Coils"/>
    </source>
</evidence>
<evidence type="ECO:0000313" key="5">
    <source>
        <dbReference type="Proteomes" id="UP001642464"/>
    </source>
</evidence>
<protein>
    <submittedName>
        <fullName evidence="4">Uncharacterized protein</fullName>
    </submittedName>
</protein>
<keyword evidence="3" id="KW-0812">Transmembrane</keyword>
<keyword evidence="5" id="KW-1185">Reference proteome</keyword>
<evidence type="ECO:0000313" key="4">
    <source>
        <dbReference type="EMBL" id="CAK9011168.1"/>
    </source>
</evidence>
<feature type="coiled-coil region" evidence="1">
    <location>
        <begin position="55"/>
        <end position="84"/>
    </location>
</feature>
<name>A0ABP0JA01_9DINO</name>
<comment type="caution">
    <text evidence="4">The sequence shown here is derived from an EMBL/GenBank/DDBJ whole genome shotgun (WGS) entry which is preliminary data.</text>
</comment>
<proteinExistence type="predicted"/>
<accession>A0ABP0JA01</accession>
<evidence type="ECO:0000256" key="3">
    <source>
        <dbReference type="SAM" id="Phobius"/>
    </source>
</evidence>
<gene>
    <name evidence="4" type="ORF">SCF082_LOCUS10986</name>
</gene>
<sequence>PAFRSRAFAQKAKTSQANDAKDQDHQIWLPHHLLPWGSPVFYVALVLVPLLCIYNEMQDKKLEELNQEMREERLRRRAERLKEAE</sequence>
<dbReference type="Proteomes" id="UP001642464">
    <property type="component" value="Unassembled WGS sequence"/>
</dbReference>
<evidence type="ECO:0000256" key="2">
    <source>
        <dbReference type="SAM" id="MobiDB-lite"/>
    </source>
</evidence>
<feature type="region of interest" description="Disordered" evidence="2">
    <location>
        <begin position="1"/>
        <end position="22"/>
    </location>
</feature>
<keyword evidence="3" id="KW-1133">Transmembrane helix</keyword>
<keyword evidence="3" id="KW-0472">Membrane</keyword>
<feature type="transmembrane region" description="Helical" evidence="3">
    <location>
        <begin position="33"/>
        <end position="54"/>
    </location>
</feature>
<feature type="non-terminal residue" evidence="4">
    <location>
        <position position="1"/>
    </location>
</feature>
<keyword evidence="1" id="KW-0175">Coiled coil</keyword>
<organism evidence="4 5">
    <name type="scientific">Durusdinium trenchii</name>
    <dbReference type="NCBI Taxonomy" id="1381693"/>
    <lineage>
        <taxon>Eukaryota</taxon>
        <taxon>Sar</taxon>
        <taxon>Alveolata</taxon>
        <taxon>Dinophyceae</taxon>
        <taxon>Suessiales</taxon>
        <taxon>Symbiodiniaceae</taxon>
        <taxon>Durusdinium</taxon>
    </lineage>
</organism>
<reference evidence="4 5" key="1">
    <citation type="submission" date="2024-02" db="EMBL/GenBank/DDBJ databases">
        <authorList>
            <person name="Chen Y."/>
            <person name="Shah S."/>
            <person name="Dougan E. K."/>
            <person name="Thang M."/>
            <person name="Chan C."/>
        </authorList>
    </citation>
    <scope>NUCLEOTIDE SEQUENCE [LARGE SCALE GENOMIC DNA]</scope>
</reference>